<dbReference type="Proteomes" id="UP000557193">
    <property type="component" value="Unassembled WGS sequence"/>
</dbReference>
<organism evidence="1 2">
    <name type="scientific">Pseudomonas fluvialis</name>
    <dbReference type="NCBI Taxonomy" id="1793966"/>
    <lineage>
        <taxon>Bacteria</taxon>
        <taxon>Pseudomonadati</taxon>
        <taxon>Pseudomonadota</taxon>
        <taxon>Gammaproteobacteria</taxon>
        <taxon>Pseudomonadales</taxon>
        <taxon>Pseudomonadaceae</taxon>
        <taxon>Pseudomonas</taxon>
    </lineage>
</organism>
<comment type="caution">
    <text evidence="1">The sequence shown here is derived from an EMBL/GenBank/DDBJ whole genome shotgun (WGS) entry which is preliminary data.</text>
</comment>
<dbReference type="EMBL" id="JACHLL010000006">
    <property type="protein sequence ID" value="MBB6342907.1"/>
    <property type="molecule type" value="Genomic_DNA"/>
</dbReference>
<proteinExistence type="predicted"/>
<evidence type="ECO:0000313" key="2">
    <source>
        <dbReference type="Proteomes" id="UP000557193"/>
    </source>
</evidence>
<dbReference type="AlphaFoldDB" id="A0A7X0BUG3"/>
<evidence type="ECO:0000313" key="1">
    <source>
        <dbReference type="EMBL" id="MBB6342907.1"/>
    </source>
</evidence>
<name>A0A7X0BUG3_9PSED</name>
<reference evidence="1 2" key="1">
    <citation type="submission" date="2020-08" db="EMBL/GenBank/DDBJ databases">
        <title>Functional genomics of gut bacteria from endangered species of beetles.</title>
        <authorList>
            <person name="Carlos-Shanley C."/>
        </authorList>
    </citation>
    <scope>NUCLEOTIDE SEQUENCE [LARGE SCALE GENOMIC DNA]</scope>
    <source>
        <strain evidence="1 2">S00202</strain>
    </source>
</reference>
<accession>A0A7X0BUG3</accession>
<protein>
    <submittedName>
        <fullName evidence="1">Uncharacterized protein</fullName>
    </submittedName>
</protein>
<sequence>MFDTTDDQGWCDIGYEISEKIVKLYNDEDWRVFIRSIERLNRDVYLGVLQIFPLIPSRFHLEILEILLHHARGEAWLDAFTELSKVYEVEPTPVMGILHRTNALEKFEQEFSNWVNFEFNEHDNFDCYYRRYRHLIRSETQKFYETLQKIT</sequence>
<gene>
    <name evidence="1" type="ORF">HNP49_003095</name>
</gene>
<keyword evidence="2" id="KW-1185">Reference proteome</keyword>